<dbReference type="EMBL" id="CAJNOL010000068">
    <property type="protein sequence ID" value="CAF0811566.1"/>
    <property type="molecule type" value="Genomic_DNA"/>
</dbReference>
<gene>
    <name evidence="1" type="ORF">JXQ802_LOCUS4744</name>
</gene>
<accession>A0A813TF68</accession>
<dbReference type="AlphaFoldDB" id="A0A813TF68"/>
<dbReference type="Proteomes" id="UP000663870">
    <property type="component" value="Unassembled WGS sequence"/>
</dbReference>
<evidence type="ECO:0000313" key="2">
    <source>
        <dbReference type="Proteomes" id="UP000663870"/>
    </source>
</evidence>
<name>A0A813TF68_9BILA</name>
<evidence type="ECO:0000313" key="1">
    <source>
        <dbReference type="EMBL" id="CAF0811566.1"/>
    </source>
</evidence>
<keyword evidence="2" id="KW-1185">Reference proteome</keyword>
<organism evidence="1 2">
    <name type="scientific">Rotaria sordida</name>
    <dbReference type="NCBI Taxonomy" id="392033"/>
    <lineage>
        <taxon>Eukaryota</taxon>
        <taxon>Metazoa</taxon>
        <taxon>Spiralia</taxon>
        <taxon>Gnathifera</taxon>
        <taxon>Rotifera</taxon>
        <taxon>Eurotatoria</taxon>
        <taxon>Bdelloidea</taxon>
        <taxon>Philodinida</taxon>
        <taxon>Philodinidae</taxon>
        <taxon>Rotaria</taxon>
    </lineage>
</organism>
<proteinExistence type="predicted"/>
<protein>
    <submittedName>
        <fullName evidence="1">Uncharacterized protein</fullName>
    </submittedName>
</protein>
<reference evidence="1" key="1">
    <citation type="submission" date="2021-02" db="EMBL/GenBank/DDBJ databases">
        <authorList>
            <person name="Nowell W R."/>
        </authorList>
    </citation>
    <scope>NUCLEOTIDE SEQUENCE</scope>
</reference>
<sequence length="104" mass="11683">MIPHYKTNVTDEFQLVNLLLVRDGQYFVQHLHCTSNGYGLITSQLKVTFWNQDAIESQVDCPFLIGIGGTISCIPKDMGPVLINAVHIDIEIDVGIQRQKLTKI</sequence>
<comment type="caution">
    <text evidence="1">The sequence shown here is derived from an EMBL/GenBank/DDBJ whole genome shotgun (WGS) entry which is preliminary data.</text>
</comment>